<dbReference type="PROSITE" id="PS51194">
    <property type="entry name" value="HELICASE_CTER"/>
    <property type="match status" value="1"/>
</dbReference>
<comment type="caution">
    <text evidence="15">The sequence shown here is derived from an EMBL/GenBank/DDBJ whole genome shotgun (WGS) entry which is preliminary data.</text>
</comment>
<keyword evidence="5 11" id="KW-0347">Helicase</keyword>
<dbReference type="PROSITE" id="PS51192">
    <property type="entry name" value="HELICASE_ATP_BIND_1"/>
    <property type="match status" value="1"/>
</dbReference>
<evidence type="ECO:0000256" key="3">
    <source>
        <dbReference type="ARBA" id="ARBA00022741"/>
    </source>
</evidence>
<accession>A0A9P0PWW1</accession>
<feature type="region of interest" description="Disordered" evidence="12">
    <location>
        <begin position="376"/>
        <end position="420"/>
    </location>
</feature>
<dbReference type="Proteomes" id="UP001152888">
    <property type="component" value="Unassembled WGS sequence"/>
</dbReference>
<keyword evidence="7" id="KW-0694">RNA-binding</keyword>
<comment type="subcellular location">
    <subcellularLocation>
        <location evidence="1">Nucleus</location>
    </subcellularLocation>
</comment>
<evidence type="ECO:0000256" key="12">
    <source>
        <dbReference type="SAM" id="MobiDB-lite"/>
    </source>
</evidence>
<comment type="similarity">
    <text evidence="9">Belongs to the DEAD box helicase family. DDX47/RRP3 subfamily.</text>
</comment>
<dbReference type="InterPro" id="IPR050079">
    <property type="entry name" value="DEAD_box_RNA_helicase"/>
</dbReference>
<evidence type="ECO:0000256" key="2">
    <source>
        <dbReference type="ARBA" id="ARBA00012552"/>
    </source>
</evidence>
<dbReference type="PANTHER" id="PTHR47959:SF20">
    <property type="entry name" value="RNA HELICASE"/>
    <property type="match status" value="1"/>
</dbReference>
<dbReference type="GO" id="GO:0003723">
    <property type="term" value="F:RNA binding"/>
    <property type="evidence" value="ECO:0007669"/>
    <property type="project" value="UniProtKB-KW"/>
</dbReference>
<feature type="compositionally biased region" description="Basic residues" evidence="12">
    <location>
        <begin position="403"/>
        <end position="420"/>
    </location>
</feature>
<dbReference type="GO" id="GO:0005829">
    <property type="term" value="C:cytosol"/>
    <property type="evidence" value="ECO:0007669"/>
    <property type="project" value="TreeGrafter"/>
</dbReference>
<dbReference type="GO" id="GO:0005634">
    <property type="term" value="C:nucleus"/>
    <property type="evidence" value="ECO:0007669"/>
    <property type="project" value="UniProtKB-SubCell"/>
</dbReference>
<dbReference type="Pfam" id="PF00270">
    <property type="entry name" value="DEAD"/>
    <property type="match status" value="1"/>
</dbReference>
<evidence type="ECO:0000259" key="14">
    <source>
        <dbReference type="PROSITE" id="PS51194"/>
    </source>
</evidence>
<dbReference type="GO" id="GO:0003724">
    <property type="term" value="F:RNA helicase activity"/>
    <property type="evidence" value="ECO:0007669"/>
    <property type="project" value="UniProtKB-EC"/>
</dbReference>
<dbReference type="GO" id="GO:0016787">
    <property type="term" value="F:hydrolase activity"/>
    <property type="evidence" value="ECO:0007669"/>
    <property type="project" value="UniProtKB-KW"/>
</dbReference>
<evidence type="ECO:0000256" key="7">
    <source>
        <dbReference type="ARBA" id="ARBA00022884"/>
    </source>
</evidence>
<evidence type="ECO:0000256" key="5">
    <source>
        <dbReference type="ARBA" id="ARBA00022806"/>
    </source>
</evidence>
<name>A0A9P0PWW1_ACAOB</name>
<dbReference type="InterPro" id="IPR001650">
    <property type="entry name" value="Helicase_C-like"/>
</dbReference>
<dbReference type="PROSITE" id="PS00039">
    <property type="entry name" value="DEAD_ATP_HELICASE"/>
    <property type="match status" value="1"/>
</dbReference>
<evidence type="ECO:0000259" key="13">
    <source>
        <dbReference type="PROSITE" id="PS51192"/>
    </source>
</evidence>
<dbReference type="InterPro" id="IPR011545">
    <property type="entry name" value="DEAD/DEAH_box_helicase_dom"/>
</dbReference>
<dbReference type="SUPFAM" id="SSF52540">
    <property type="entry name" value="P-loop containing nucleoside triphosphate hydrolases"/>
    <property type="match status" value="1"/>
</dbReference>
<dbReference type="InterPro" id="IPR044765">
    <property type="entry name" value="DDX47/Rrp3_DEADc"/>
</dbReference>
<dbReference type="AlphaFoldDB" id="A0A9P0PWW1"/>
<evidence type="ECO:0000256" key="8">
    <source>
        <dbReference type="ARBA" id="ARBA00023242"/>
    </source>
</evidence>
<dbReference type="Pfam" id="PF00271">
    <property type="entry name" value="Helicase_C"/>
    <property type="match status" value="1"/>
</dbReference>
<keyword evidence="3 11" id="KW-0547">Nucleotide-binding</keyword>
<keyword evidence="16" id="KW-1185">Reference proteome</keyword>
<organism evidence="15 16">
    <name type="scientific">Acanthoscelides obtectus</name>
    <name type="common">Bean weevil</name>
    <name type="synonym">Bruchus obtectus</name>
    <dbReference type="NCBI Taxonomy" id="200917"/>
    <lineage>
        <taxon>Eukaryota</taxon>
        <taxon>Metazoa</taxon>
        <taxon>Ecdysozoa</taxon>
        <taxon>Arthropoda</taxon>
        <taxon>Hexapoda</taxon>
        <taxon>Insecta</taxon>
        <taxon>Pterygota</taxon>
        <taxon>Neoptera</taxon>
        <taxon>Endopterygota</taxon>
        <taxon>Coleoptera</taxon>
        <taxon>Polyphaga</taxon>
        <taxon>Cucujiformia</taxon>
        <taxon>Chrysomeloidea</taxon>
        <taxon>Chrysomelidae</taxon>
        <taxon>Bruchinae</taxon>
        <taxon>Bruchini</taxon>
        <taxon>Acanthoscelides</taxon>
    </lineage>
</organism>
<dbReference type="FunFam" id="3.40.50.300:FF:000626">
    <property type="entry name" value="probable ATP-dependent RNA helicase DDX47"/>
    <property type="match status" value="1"/>
</dbReference>
<protein>
    <recommendedName>
        <fullName evidence="2">RNA helicase</fullName>
        <ecNumber evidence="2">3.6.4.13</ecNumber>
    </recommendedName>
</protein>
<evidence type="ECO:0000256" key="9">
    <source>
        <dbReference type="ARBA" id="ARBA00024350"/>
    </source>
</evidence>
<dbReference type="InterPro" id="IPR000629">
    <property type="entry name" value="RNA-helicase_DEAD-box_CS"/>
</dbReference>
<evidence type="ECO:0000256" key="4">
    <source>
        <dbReference type="ARBA" id="ARBA00022801"/>
    </source>
</evidence>
<dbReference type="InterPro" id="IPR027417">
    <property type="entry name" value="P-loop_NTPase"/>
</dbReference>
<reference evidence="15" key="1">
    <citation type="submission" date="2022-03" db="EMBL/GenBank/DDBJ databases">
        <authorList>
            <person name="Sayadi A."/>
        </authorList>
    </citation>
    <scope>NUCLEOTIDE SEQUENCE</scope>
</reference>
<evidence type="ECO:0000256" key="6">
    <source>
        <dbReference type="ARBA" id="ARBA00022840"/>
    </source>
</evidence>
<keyword evidence="4 11" id="KW-0378">Hydrolase</keyword>
<keyword evidence="8" id="KW-0539">Nucleus</keyword>
<dbReference type="GO" id="GO:0005524">
    <property type="term" value="F:ATP binding"/>
    <property type="evidence" value="ECO:0007669"/>
    <property type="project" value="UniProtKB-KW"/>
</dbReference>
<dbReference type="InterPro" id="IPR014001">
    <property type="entry name" value="Helicase_ATP-bd"/>
</dbReference>
<evidence type="ECO:0000256" key="10">
    <source>
        <dbReference type="ARBA" id="ARBA00047984"/>
    </source>
</evidence>
<dbReference type="PANTHER" id="PTHR47959">
    <property type="entry name" value="ATP-DEPENDENT RNA HELICASE RHLE-RELATED"/>
    <property type="match status" value="1"/>
</dbReference>
<dbReference type="CDD" id="cd18787">
    <property type="entry name" value="SF2_C_DEAD"/>
    <property type="match status" value="1"/>
</dbReference>
<dbReference type="OrthoDB" id="10261904at2759"/>
<dbReference type="EMBL" id="CAKOFQ010007477">
    <property type="protein sequence ID" value="CAH2001972.1"/>
    <property type="molecule type" value="Genomic_DNA"/>
</dbReference>
<feature type="domain" description="Helicase ATP-binding" evidence="13">
    <location>
        <begin position="12"/>
        <end position="183"/>
    </location>
</feature>
<evidence type="ECO:0000256" key="11">
    <source>
        <dbReference type="RuleBase" id="RU000492"/>
    </source>
</evidence>
<dbReference type="EC" id="3.6.4.13" evidence="2"/>
<gene>
    <name evidence="15" type="ORF">ACAOBT_LOCUS26549</name>
</gene>
<comment type="catalytic activity">
    <reaction evidence="10">
        <text>ATP + H2O = ADP + phosphate + H(+)</text>
        <dbReference type="Rhea" id="RHEA:13065"/>
        <dbReference type="ChEBI" id="CHEBI:15377"/>
        <dbReference type="ChEBI" id="CHEBI:15378"/>
        <dbReference type="ChEBI" id="CHEBI:30616"/>
        <dbReference type="ChEBI" id="CHEBI:43474"/>
        <dbReference type="ChEBI" id="CHEBI:456216"/>
        <dbReference type="EC" id="3.6.4.13"/>
    </reaction>
</comment>
<dbReference type="SMART" id="SM00490">
    <property type="entry name" value="HELICc"/>
    <property type="match status" value="1"/>
</dbReference>
<evidence type="ECO:0000313" key="15">
    <source>
        <dbReference type="EMBL" id="CAH2001972.1"/>
    </source>
</evidence>
<keyword evidence="6 11" id="KW-0067">ATP-binding</keyword>
<dbReference type="CDD" id="cd17954">
    <property type="entry name" value="DEADc_DDX47"/>
    <property type="match status" value="1"/>
</dbReference>
<dbReference type="SMART" id="SM00487">
    <property type="entry name" value="DEXDc"/>
    <property type="match status" value="1"/>
</dbReference>
<feature type="domain" description="Helicase C-terminal" evidence="14">
    <location>
        <begin position="210"/>
        <end position="358"/>
    </location>
</feature>
<evidence type="ECO:0000313" key="16">
    <source>
        <dbReference type="Proteomes" id="UP001152888"/>
    </source>
</evidence>
<sequence>MEEPSKIQREAIPVALQGKDIIGLAETGSGKTAAFALPILQALLENPQRYFALILTPTRELAFQISEQFEALGSSIGVKCAVIVGGMDMMSQALILAKKPHILIATPGRLLDHLENTKGFTLRALKYLVMDEADRILNMDFEVEVDKILKVIPRDRRTFLFSATMTKKVKKLQRACLQEPVKVEVSTKYQTVEKLQQYYVFIPVKFKVSNLDVYLVHILNELAGNSFMIFCSTCNNTIRTALMLRNLGLTAVPLHGQMSQNKRLAALTKFKAKSRSILISTDVASRGLDIPHVDVVINFDIPTHSKDYIHRVGRTARAGRSGQAITFVTQYDVELYQRIEQLIGKQLPLYKTEDDEVMVLQERIAEAQRIAKMEMKDITDKKGKRKKGAGGDEGDDMEDAVGVRKRLKGKAGGGKKKKHK</sequence>
<dbReference type="Gene3D" id="3.40.50.300">
    <property type="entry name" value="P-loop containing nucleotide triphosphate hydrolases"/>
    <property type="match status" value="2"/>
</dbReference>
<proteinExistence type="inferred from homology"/>
<evidence type="ECO:0000256" key="1">
    <source>
        <dbReference type="ARBA" id="ARBA00004123"/>
    </source>
</evidence>